<name>A0AAE0NSZ6_9PEZI</name>
<evidence type="ECO:0000256" key="1">
    <source>
        <dbReference type="SAM" id="MobiDB-lite"/>
    </source>
</evidence>
<evidence type="ECO:0000313" key="3">
    <source>
        <dbReference type="Proteomes" id="UP001285441"/>
    </source>
</evidence>
<protein>
    <submittedName>
        <fullName evidence="2">Uncharacterized protein</fullName>
    </submittedName>
</protein>
<comment type="caution">
    <text evidence="2">The sequence shown here is derived from an EMBL/GenBank/DDBJ whole genome shotgun (WGS) entry which is preliminary data.</text>
</comment>
<dbReference type="Proteomes" id="UP001285441">
    <property type="component" value="Unassembled WGS sequence"/>
</dbReference>
<reference evidence="2" key="1">
    <citation type="journal article" date="2023" name="Mol. Phylogenet. Evol.">
        <title>Genome-scale phylogeny and comparative genomics of the fungal order Sordariales.</title>
        <authorList>
            <person name="Hensen N."/>
            <person name="Bonometti L."/>
            <person name="Westerberg I."/>
            <person name="Brannstrom I.O."/>
            <person name="Guillou S."/>
            <person name="Cros-Aarteil S."/>
            <person name="Calhoun S."/>
            <person name="Haridas S."/>
            <person name="Kuo A."/>
            <person name="Mondo S."/>
            <person name="Pangilinan J."/>
            <person name="Riley R."/>
            <person name="LaButti K."/>
            <person name="Andreopoulos B."/>
            <person name="Lipzen A."/>
            <person name="Chen C."/>
            <person name="Yan M."/>
            <person name="Daum C."/>
            <person name="Ng V."/>
            <person name="Clum A."/>
            <person name="Steindorff A."/>
            <person name="Ohm R.A."/>
            <person name="Martin F."/>
            <person name="Silar P."/>
            <person name="Natvig D.O."/>
            <person name="Lalanne C."/>
            <person name="Gautier V."/>
            <person name="Ament-Velasquez S.L."/>
            <person name="Kruys A."/>
            <person name="Hutchinson M.I."/>
            <person name="Powell A.J."/>
            <person name="Barry K."/>
            <person name="Miller A.N."/>
            <person name="Grigoriev I.V."/>
            <person name="Debuchy R."/>
            <person name="Gladieux P."/>
            <person name="Hiltunen Thoren M."/>
            <person name="Johannesson H."/>
        </authorList>
    </citation>
    <scope>NUCLEOTIDE SEQUENCE</scope>
    <source>
        <strain evidence="2">CBS 232.78</strain>
    </source>
</reference>
<reference evidence="2" key="2">
    <citation type="submission" date="2023-06" db="EMBL/GenBank/DDBJ databases">
        <authorList>
            <consortium name="Lawrence Berkeley National Laboratory"/>
            <person name="Haridas S."/>
            <person name="Hensen N."/>
            <person name="Bonometti L."/>
            <person name="Westerberg I."/>
            <person name="Brannstrom I.O."/>
            <person name="Guillou S."/>
            <person name="Cros-Aarteil S."/>
            <person name="Calhoun S."/>
            <person name="Kuo A."/>
            <person name="Mondo S."/>
            <person name="Pangilinan J."/>
            <person name="Riley R."/>
            <person name="LaButti K."/>
            <person name="Andreopoulos B."/>
            <person name="Lipzen A."/>
            <person name="Chen C."/>
            <person name="Yanf M."/>
            <person name="Daum C."/>
            <person name="Ng V."/>
            <person name="Clum A."/>
            <person name="Steindorff A."/>
            <person name="Ohm R."/>
            <person name="Martin F."/>
            <person name="Silar P."/>
            <person name="Natvig D."/>
            <person name="Lalanne C."/>
            <person name="Gautier V."/>
            <person name="Ament-velasquez S.L."/>
            <person name="Kruys A."/>
            <person name="Hutchinson M.I."/>
            <person name="Powell A.J."/>
            <person name="Barry K."/>
            <person name="Miller A.N."/>
            <person name="Grigoriev I.V."/>
            <person name="Debuchy R."/>
            <person name="Gladieux P."/>
            <person name="Thoren M.H."/>
            <person name="Johannesson H."/>
        </authorList>
    </citation>
    <scope>NUCLEOTIDE SEQUENCE</scope>
    <source>
        <strain evidence="2">CBS 232.78</strain>
    </source>
</reference>
<sequence length="316" mass="33583">MAFGALAAVAAAQSNSDTQTTSTIIAPPPSSTAPATTAPVASLILPDFGDQGQLNGIGADVHLSAASGCVSGITVIQNQSTYKQVMTFSNGDETLDCTLENGDGICVAQAEATIPYSDSKLGTGYSVGAYTMPTTYVAFTTYAAQVTVTASTDKLPTPTGKPPKHDLNEDAGGDIRDGRMKRAELQSRSLRRRAGGEGGGSQAAADVVVSEAEMPDWDWPGHRMSNSQEGRDTGDFVEYQLQKSWDTPHYYVCCDLTLEHLYWCTGLAVAACSAPPFRLQYLFLHILTELYPRVPDRLASPRAVADCGKGTIRDDE</sequence>
<dbReference type="AlphaFoldDB" id="A0AAE0NSZ6"/>
<accession>A0AAE0NSZ6</accession>
<gene>
    <name evidence="2" type="ORF">B0H63DRAFT_447871</name>
</gene>
<proteinExistence type="predicted"/>
<dbReference type="EMBL" id="JAULSW010000003">
    <property type="protein sequence ID" value="KAK3386969.1"/>
    <property type="molecule type" value="Genomic_DNA"/>
</dbReference>
<keyword evidence="3" id="KW-1185">Reference proteome</keyword>
<organism evidence="2 3">
    <name type="scientific">Podospora didyma</name>
    <dbReference type="NCBI Taxonomy" id="330526"/>
    <lineage>
        <taxon>Eukaryota</taxon>
        <taxon>Fungi</taxon>
        <taxon>Dikarya</taxon>
        <taxon>Ascomycota</taxon>
        <taxon>Pezizomycotina</taxon>
        <taxon>Sordariomycetes</taxon>
        <taxon>Sordariomycetidae</taxon>
        <taxon>Sordariales</taxon>
        <taxon>Podosporaceae</taxon>
        <taxon>Podospora</taxon>
    </lineage>
</organism>
<evidence type="ECO:0000313" key="2">
    <source>
        <dbReference type="EMBL" id="KAK3386969.1"/>
    </source>
</evidence>
<feature type="compositionally biased region" description="Basic and acidic residues" evidence="1">
    <location>
        <begin position="163"/>
        <end position="180"/>
    </location>
</feature>
<feature type="region of interest" description="Disordered" evidence="1">
    <location>
        <begin position="152"/>
        <end position="180"/>
    </location>
</feature>